<dbReference type="eggNOG" id="COG0863">
    <property type="taxonomic scope" value="Bacteria"/>
</dbReference>
<feature type="domain" description="DNA methylase N-4/N-6" evidence="9">
    <location>
        <begin position="47"/>
        <end position="284"/>
    </location>
</feature>
<name>I4C408_DESTA</name>
<dbReference type="Pfam" id="PF01555">
    <property type="entry name" value="N6_N4_Mtase"/>
    <property type="match status" value="1"/>
</dbReference>
<accession>I4C408</accession>
<dbReference type="GO" id="GO:0032259">
    <property type="term" value="P:methylation"/>
    <property type="evidence" value="ECO:0007669"/>
    <property type="project" value="UniProtKB-KW"/>
</dbReference>
<keyword evidence="6" id="KW-0238">DNA-binding</keyword>
<dbReference type="HOGENOM" id="CLU_024927_2_1_7"/>
<dbReference type="eggNOG" id="COG2189">
    <property type="taxonomic scope" value="Bacteria"/>
</dbReference>
<evidence type="ECO:0000256" key="3">
    <source>
        <dbReference type="ARBA" id="ARBA00022679"/>
    </source>
</evidence>
<dbReference type="InterPro" id="IPR001091">
    <property type="entry name" value="RM_Methyltransferase"/>
</dbReference>
<keyword evidence="3" id="KW-0808">Transferase</keyword>
<evidence type="ECO:0000313" key="11">
    <source>
        <dbReference type="Proteomes" id="UP000006055"/>
    </source>
</evidence>
<evidence type="ECO:0000256" key="2">
    <source>
        <dbReference type="ARBA" id="ARBA00022603"/>
    </source>
</evidence>
<dbReference type="Proteomes" id="UP000006055">
    <property type="component" value="Chromosome"/>
</dbReference>
<keyword evidence="4" id="KW-0949">S-adenosyl-L-methionine</keyword>
<keyword evidence="2 10" id="KW-0489">Methyltransferase</keyword>
<dbReference type="REBASE" id="49193">
    <property type="entry name" value="M.Dti6799ORF1588P"/>
</dbReference>
<dbReference type="EC" id="2.1.1.-" evidence="8"/>
<dbReference type="Gene3D" id="3.40.50.150">
    <property type="entry name" value="Vaccinia Virus protein VP39"/>
    <property type="match status" value="1"/>
</dbReference>
<dbReference type="PROSITE" id="PS00093">
    <property type="entry name" value="N4_MTASE"/>
    <property type="match status" value="1"/>
</dbReference>
<evidence type="ECO:0000256" key="6">
    <source>
        <dbReference type="ARBA" id="ARBA00023125"/>
    </source>
</evidence>
<evidence type="ECO:0000259" key="9">
    <source>
        <dbReference type="Pfam" id="PF01555"/>
    </source>
</evidence>
<dbReference type="PRINTS" id="PR00508">
    <property type="entry name" value="S21N4MTFRASE"/>
</dbReference>
<dbReference type="KEGG" id="dti:Desti_1588"/>
<protein>
    <recommendedName>
        <fullName evidence="8">Methyltransferase</fullName>
        <ecNumber evidence="8">2.1.1.-</ecNumber>
    </recommendedName>
</protein>
<dbReference type="InterPro" id="IPR029063">
    <property type="entry name" value="SAM-dependent_MTases_sf"/>
</dbReference>
<dbReference type="GO" id="GO:0008170">
    <property type="term" value="F:N-methyltransferase activity"/>
    <property type="evidence" value="ECO:0007669"/>
    <property type="project" value="InterPro"/>
</dbReference>
<dbReference type="InterPro" id="IPR002941">
    <property type="entry name" value="DNA_methylase_N4/N6"/>
</dbReference>
<keyword evidence="5" id="KW-0680">Restriction system</keyword>
<dbReference type="EMBL" id="CP003360">
    <property type="protein sequence ID" value="AFM24299.1"/>
    <property type="molecule type" value="Genomic_DNA"/>
</dbReference>
<reference evidence="11" key="1">
    <citation type="submission" date="2012-06" db="EMBL/GenBank/DDBJ databases">
        <title>Complete sequence of chromosome of Desulfomonile tiedjei DSM 6799.</title>
        <authorList>
            <person name="Lucas S."/>
            <person name="Copeland A."/>
            <person name="Lapidus A."/>
            <person name="Glavina del Rio T."/>
            <person name="Dalin E."/>
            <person name="Tice H."/>
            <person name="Bruce D."/>
            <person name="Goodwin L."/>
            <person name="Pitluck S."/>
            <person name="Peters L."/>
            <person name="Ovchinnikova G."/>
            <person name="Zeytun A."/>
            <person name="Lu M."/>
            <person name="Kyrpides N."/>
            <person name="Mavromatis K."/>
            <person name="Ivanova N."/>
            <person name="Brettin T."/>
            <person name="Detter J.C."/>
            <person name="Han C."/>
            <person name="Larimer F."/>
            <person name="Land M."/>
            <person name="Hauser L."/>
            <person name="Markowitz V."/>
            <person name="Cheng J.-F."/>
            <person name="Hugenholtz P."/>
            <person name="Woyke T."/>
            <person name="Wu D."/>
            <person name="Spring S."/>
            <person name="Schroeder M."/>
            <person name="Brambilla E."/>
            <person name="Klenk H.-P."/>
            <person name="Eisen J.A."/>
        </authorList>
    </citation>
    <scope>NUCLEOTIDE SEQUENCE [LARGE SCALE GENOMIC DNA]</scope>
    <source>
        <strain evidence="11">ATCC 49306 / DSM 6799 / DCB-1</strain>
    </source>
</reference>
<gene>
    <name evidence="10" type="ordered locus">Desti_1588</name>
</gene>
<dbReference type="RefSeq" id="WP_014809447.1">
    <property type="nucleotide sequence ID" value="NC_018025.1"/>
</dbReference>
<dbReference type="GO" id="GO:0003677">
    <property type="term" value="F:DNA binding"/>
    <property type="evidence" value="ECO:0007669"/>
    <property type="project" value="UniProtKB-KW"/>
</dbReference>
<dbReference type="GO" id="GO:0009307">
    <property type="term" value="P:DNA restriction-modification system"/>
    <property type="evidence" value="ECO:0007669"/>
    <property type="project" value="UniProtKB-KW"/>
</dbReference>
<dbReference type="InterPro" id="IPR017985">
    <property type="entry name" value="MeTrfase_CN4_CS"/>
</dbReference>
<dbReference type="SUPFAM" id="SSF53335">
    <property type="entry name" value="S-adenosyl-L-methionine-dependent methyltransferases"/>
    <property type="match status" value="1"/>
</dbReference>
<evidence type="ECO:0000256" key="5">
    <source>
        <dbReference type="ARBA" id="ARBA00022747"/>
    </source>
</evidence>
<dbReference type="AlphaFoldDB" id="I4C408"/>
<dbReference type="GO" id="GO:0015667">
    <property type="term" value="F:site-specific DNA-methyltransferase (cytosine-N4-specific) activity"/>
    <property type="evidence" value="ECO:0007669"/>
    <property type="project" value="UniProtKB-EC"/>
</dbReference>
<proteinExistence type="inferred from homology"/>
<comment type="catalytic activity">
    <reaction evidence="7">
        <text>a 2'-deoxycytidine in DNA + S-adenosyl-L-methionine = an N(4)-methyl-2'-deoxycytidine in DNA + S-adenosyl-L-homocysteine + H(+)</text>
        <dbReference type="Rhea" id="RHEA:16857"/>
        <dbReference type="Rhea" id="RHEA-COMP:11369"/>
        <dbReference type="Rhea" id="RHEA-COMP:13674"/>
        <dbReference type="ChEBI" id="CHEBI:15378"/>
        <dbReference type="ChEBI" id="CHEBI:57856"/>
        <dbReference type="ChEBI" id="CHEBI:59789"/>
        <dbReference type="ChEBI" id="CHEBI:85452"/>
        <dbReference type="ChEBI" id="CHEBI:137933"/>
        <dbReference type="EC" id="2.1.1.113"/>
    </reaction>
</comment>
<evidence type="ECO:0000313" key="10">
    <source>
        <dbReference type="EMBL" id="AFM24299.1"/>
    </source>
</evidence>
<dbReference type="STRING" id="706587.Desti_1588"/>
<keyword evidence="11" id="KW-1185">Reference proteome</keyword>
<comment type="similarity">
    <text evidence="1">Belongs to the N(4)/N(6)-methyltransferase family. N(4) subfamily.</text>
</comment>
<evidence type="ECO:0000256" key="7">
    <source>
        <dbReference type="ARBA" id="ARBA00049120"/>
    </source>
</evidence>
<evidence type="ECO:0000256" key="8">
    <source>
        <dbReference type="RuleBase" id="RU362026"/>
    </source>
</evidence>
<evidence type="ECO:0000256" key="4">
    <source>
        <dbReference type="ARBA" id="ARBA00022691"/>
    </source>
</evidence>
<organism evidence="10 11">
    <name type="scientific">Desulfomonile tiedjei (strain ATCC 49306 / DSM 6799 / DCB-1)</name>
    <dbReference type="NCBI Taxonomy" id="706587"/>
    <lineage>
        <taxon>Bacteria</taxon>
        <taxon>Pseudomonadati</taxon>
        <taxon>Thermodesulfobacteriota</taxon>
        <taxon>Desulfomonilia</taxon>
        <taxon>Desulfomonilales</taxon>
        <taxon>Desulfomonilaceae</taxon>
        <taxon>Desulfomonile</taxon>
    </lineage>
</organism>
<evidence type="ECO:0000256" key="1">
    <source>
        <dbReference type="ARBA" id="ARBA00010203"/>
    </source>
</evidence>
<sequence length="300" mass="33979">MKLDSMCDNSSIPQEYFARNSNRRHAIRLFLGDCLSGMEQILEPGSVDLIVTSPPYNIGVQYGSYNDKIPREAYLKWMGDWGKLVKRVLSPEGSLFLNIGSKPSDPWVPFEVATTLKESLVLQNVIHWIKSIYIENESYGKSTSINVGHFKPINSKRFINDAHEYIFHFTLDGNVALDRLSIGVPYKDTSNVERWKSAGQGVRCRGNNWYIPYPTIQHRVHDRPHPASFPPELVEMCIKVHGANRIQLVLDPFLGIGNTAIACMRMGVGMYGFEIDEEYLAVAKTRLIEASSQTVLQLEK</sequence>